<proteinExistence type="predicted"/>
<comment type="caution">
    <text evidence="1">The sequence shown here is derived from an EMBL/GenBank/DDBJ whole genome shotgun (WGS) entry which is preliminary data.</text>
</comment>
<dbReference type="EMBL" id="AXDT01000120">
    <property type="protein sequence ID" value="ERT12603.1"/>
    <property type="molecule type" value="Genomic_DNA"/>
</dbReference>
<keyword evidence="2" id="KW-1185">Reference proteome</keyword>
<evidence type="ECO:0000313" key="2">
    <source>
        <dbReference type="Proteomes" id="UP000017133"/>
    </source>
</evidence>
<sequence length="35" mass="3805">MAHSMVINETSWFAPGTINGDGFPYGKSQCSQTIE</sequence>
<evidence type="ECO:0000313" key="1">
    <source>
        <dbReference type="EMBL" id="ERT12603.1"/>
    </source>
</evidence>
<reference evidence="1 2" key="1">
    <citation type="submission" date="2013-10" db="EMBL/GenBank/DDBJ databases">
        <title>Whole Genome Shotgun Sequence of Photorhabdus temperata J3.</title>
        <authorList>
            <person name="Park G.-S."/>
            <person name="Hong S.-J."/>
            <person name="Shin J.-H."/>
        </authorList>
    </citation>
    <scope>NUCLEOTIDE SEQUENCE [LARGE SCALE GENOMIC DNA]</scope>
    <source>
        <strain evidence="1 2">J3</strain>
    </source>
</reference>
<dbReference type="Proteomes" id="UP000017133">
    <property type="component" value="Unassembled WGS sequence"/>
</dbReference>
<dbReference type="AlphaFoldDB" id="U7QXR5"/>
<gene>
    <name evidence="1" type="ORF">O185_13305</name>
</gene>
<protein>
    <submittedName>
        <fullName evidence="1">Uncharacterized protein</fullName>
    </submittedName>
</protein>
<name>U7QXR5_PHOTE</name>
<accession>U7QXR5</accession>
<organism evidence="1 2">
    <name type="scientific">Photorhabdus temperata J3</name>
    <dbReference type="NCBI Taxonomy" id="1389415"/>
    <lineage>
        <taxon>Bacteria</taxon>
        <taxon>Pseudomonadati</taxon>
        <taxon>Pseudomonadota</taxon>
        <taxon>Gammaproteobacteria</taxon>
        <taxon>Enterobacterales</taxon>
        <taxon>Morganellaceae</taxon>
        <taxon>Photorhabdus</taxon>
    </lineage>
</organism>